<dbReference type="SUPFAM" id="SSF55729">
    <property type="entry name" value="Acyl-CoA N-acyltransferases (Nat)"/>
    <property type="match status" value="1"/>
</dbReference>
<protein>
    <recommendedName>
        <fullName evidence="3">BioF2-like acetyltransferase domain-containing protein</fullName>
    </recommendedName>
</protein>
<proteinExistence type="predicted"/>
<keyword evidence="2" id="KW-1185">Reference proteome</keyword>
<evidence type="ECO:0000313" key="1">
    <source>
        <dbReference type="EMBL" id="ANN22145.1"/>
    </source>
</evidence>
<dbReference type="InterPro" id="IPR016181">
    <property type="entry name" value="Acyl_CoA_acyltransferase"/>
</dbReference>
<gene>
    <name evidence="1" type="ORF">SD37_30880</name>
</gene>
<sequence>MIEVLDPRRDPEPAYWGALRAKAGLRADWSWEVLTTQAWSARTAQPIAVLLENGVPGGVVSSAWVTGLTRRHRFARPSGRGRLGGLDIRAPGSGAIPGWWFDAEDDDGGVARLLESFVPAMRAELGFGLRGLLIRQVGESGVDSVRGRLKMVRRTEDIAVLDVSPFTCRDDWMYSLARKRKQNLRKIFRTFDADPSVEVRIRPGAEADPVEVAELLRYNETKHHDVPIVPLPAFVGYVSALLRQPDVHVVEYRETTTGRALAVATVLDHPTLPIARHWAALPPELGGRPNLYFHFYGEAVRWAVEAGRPEVVFGKKMSEMKASLGARLVPQYAAAIALLP</sequence>
<evidence type="ECO:0008006" key="3">
    <source>
        <dbReference type="Google" id="ProtNLM"/>
    </source>
</evidence>
<reference evidence="1 2" key="1">
    <citation type="journal article" date="2015" name="Genome Announc.">
        <title>Draft Genome Sequence of Norvancomycin-Producing Strain Amycolatopsis orientalis CPCC200066.</title>
        <authorList>
            <person name="Lei X."/>
            <person name="Yuan F."/>
            <person name="Shi Y."/>
            <person name="Li X."/>
            <person name="Wang L."/>
            <person name="Hong B."/>
        </authorList>
    </citation>
    <scope>NUCLEOTIDE SEQUENCE [LARGE SCALE GENOMIC DNA]</scope>
    <source>
        <strain evidence="1 2">B-37</strain>
    </source>
</reference>
<dbReference type="STRING" id="31958.SD37_30880"/>
<dbReference type="Proteomes" id="UP000093695">
    <property type="component" value="Chromosome"/>
</dbReference>
<dbReference type="EMBL" id="CP016174">
    <property type="protein sequence ID" value="ANN22145.1"/>
    <property type="molecule type" value="Genomic_DNA"/>
</dbReference>
<evidence type="ECO:0000313" key="2">
    <source>
        <dbReference type="Proteomes" id="UP000093695"/>
    </source>
</evidence>
<organism evidence="1 2">
    <name type="scientific">Amycolatopsis orientalis</name>
    <name type="common">Nocardia orientalis</name>
    <dbReference type="NCBI Taxonomy" id="31958"/>
    <lineage>
        <taxon>Bacteria</taxon>
        <taxon>Bacillati</taxon>
        <taxon>Actinomycetota</taxon>
        <taxon>Actinomycetes</taxon>
        <taxon>Pseudonocardiales</taxon>
        <taxon>Pseudonocardiaceae</taxon>
        <taxon>Amycolatopsis</taxon>
    </lineage>
</organism>
<dbReference type="AlphaFoldDB" id="A0A193CCV2"/>
<dbReference type="KEGG" id="aori:SD37_30880"/>
<name>A0A193CCV2_AMYOR</name>
<accession>A0A193CCV2</accession>
<dbReference type="eggNOG" id="COG3146">
    <property type="taxonomic scope" value="Bacteria"/>
</dbReference>